<evidence type="ECO:0000256" key="3">
    <source>
        <dbReference type="ARBA" id="ARBA00022989"/>
    </source>
</evidence>
<evidence type="ECO:0000313" key="7">
    <source>
        <dbReference type="EMBL" id="GEN74730.1"/>
    </source>
</evidence>
<dbReference type="RefSeq" id="WP_146939612.1">
    <property type="nucleotide sequence ID" value="NZ_BJYJ01000001.1"/>
</dbReference>
<gene>
    <name evidence="7" type="ORF">CHA01nite_04700</name>
</gene>
<organism evidence="7 8">
    <name type="scientific">Chryseobacterium hagamense</name>
    <dbReference type="NCBI Taxonomy" id="395935"/>
    <lineage>
        <taxon>Bacteria</taxon>
        <taxon>Pseudomonadati</taxon>
        <taxon>Bacteroidota</taxon>
        <taxon>Flavobacteriia</taxon>
        <taxon>Flavobacteriales</taxon>
        <taxon>Weeksellaceae</taxon>
        <taxon>Chryseobacterium group</taxon>
        <taxon>Chryseobacterium</taxon>
    </lineage>
</organism>
<dbReference type="EMBL" id="BJYJ01000001">
    <property type="protein sequence ID" value="GEN74730.1"/>
    <property type="molecule type" value="Genomic_DNA"/>
</dbReference>
<accession>A0A511YHR5</accession>
<dbReference type="AlphaFoldDB" id="A0A511YHR5"/>
<comment type="subcellular location">
    <subcellularLocation>
        <location evidence="1">Membrane</location>
        <topology evidence="1">Multi-pass membrane protein</topology>
    </subcellularLocation>
</comment>
<reference evidence="7 8" key="1">
    <citation type="submission" date="2019-07" db="EMBL/GenBank/DDBJ databases">
        <title>Whole genome shotgun sequence of Chryseobacterium hagamense NBRC 105253.</title>
        <authorList>
            <person name="Hosoyama A."/>
            <person name="Uohara A."/>
            <person name="Ohji S."/>
            <person name="Ichikawa N."/>
        </authorList>
    </citation>
    <scope>NUCLEOTIDE SEQUENCE [LARGE SCALE GENOMIC DNA]</scope>
    <source>
        <strain evidence="7 8">NBRC 105253</strain>
    </source>
</reference>
<keyword evidence="2 5" id="KW-0812">Transmembrane</keyword>
<name>A0A511YHR5_9FLAO</name>
<evidence type="ECO:0000256" key="2">
    <source>
        <dbReference type="ARBA" id="ARBA00022692"/>
    </source>
</evidence>
<feature type="domain" description="TM2" evidence="6">
    <location>
        <begin position="21"/>
        <end position="72"/>
    </location>
</feature>
<feature type="transmembrane region" description="Helical" evidence="5">
    <location>
        <begin position="49"/>
        <end position="75"/>
    </location>
</feature>
<protein>
    <recommendedName>
        <fullName evidence="6">TM2 domain-containing protein</fullName>
    </recommendedName>
</protein>
<dbReference type="InterPro" id="IPR007829">
    <property type="entry name" value="TM2"/>
</dbReference>
<feature type="transmembrane region" description="Helical" evidence="5">
    <location>
        <begin position="24"/>
        <end position="43"/>
    </location>
</feature>
<evidence type="ECO:0000313" key="8">
    <source>
        <dbReference type="Proteomes" id="UP000321863"/>
    </source>
</evidence>
<dbReference type="Proteomes" id="UP000321863">
    <property type="component" value="Unassembled WGS sequence"/>
</dbReference>
<keyword evidence="3 5" id="KW-1133">Transmembrane helix</keyword>
<proteinExistence type="predicted"/>
<dbReference type="GO" id="GO:0016020">
    <property type="term" value="C:membrane"/>
    <property type="evidence" value="ECO:0007669"/>
    <property type="project" value="UniProtKB-SubCell"/>
</dbReference>
<sequence length="94" mass="10437">MEINEKQGNYNYNSGAPYKSEKKVIAGILGILLGGLGIHKFYLGYTKAGIIQLVLGIVTCGIAGIIGFIEGIIYLTKSDEEFDRTYVQNQKEWF</sequence>
<dbReference type="Pfam" id="PF05154">
    <property type="entry name" value="TM2"/>
    <property type="match status" value="1"/>
</dbReference>
<evidence type="ECO:0000256" key="4">
    <source>
        <dbReference type="ARBA" id="ARBA00023136"/>
    </source>
</evidence>
<evidence type="ECO:0000256" key="5">
    <source>
        <dbReference type="SAM" id="Phobius"/>
    </source>
</evidence>
<keyword evidence="4 5" id="KW-0472">Membrane</keyword>
<evidence type="ECO:0000256" key="1">
    <source>
        <dbReference type="ARBA" id="ARBA00004141"/>
    </source>
</evidence>
<keyword evidence="8" id="KW-1185">Reference proteome</keyword>
<evidence type="ECO:0000259" key="6">
    <source>
        <dbReference type="Pfam" id="PF05154"/>
    </source>
</evidence>
<comment type="caution">
    <text evidence="7">The sequence shown here is derived from an EMBL/GenBank/DDBJ whole genome shotgun (WGS) entry which is preliminary data.</text>
</comment>